<dbReference type="AlphaFoldDB" id="A0A183NV98"/>
<dbReference type="InterPro" id="IPR008271">
    <property type="entry name" value="Ser/Thr_kinase_AS"/>
</dbReference>
<dbReference type="InterPro" id="IPR000719">
    <property type="entry name" value="Prot_kinase_dom"/>
</dbReference>
<evidence type="ECO:0000256" key="2">
    <source>
        <dbReference type="ARBA" id="ARBA00022527"/>
    </source>
</evidence>
<dbReference type="InterPro" id="IPR018490">
    <property type="entry name" value="cNMP-bd_dom_sf"/>
</dbReference>
<dbReference type="Pfam" id="PF00069">
    <property type="entry name" value="Pkinase"/>
    <property type="match status" value="1"/>
</dbReference>
<keyword evidence="7" id="KW-0418">Kinase</keyword>
<keyword evidence="13" id="KW-1185">Reference proteome</keyword>
<dbReference type="PROSITE" id="PS50042">
    <property type="entry name" value="CNMP_BINDING_3"/>
    <property type="match status" value="1"/>
</dbReference>
<dbReference type="InterPro" id="IPR018488">
    <property type="entry name" value="cNMP-bd_CS"/>
</dbReference>
<reference evidence="12 13" key="1">
    <citation type="submission" date="2018-11" db="EMBL/GenBank/DDBJ databases">
        <authorList>
            <consortium name="Pathogen Informatics"/>
        </authorList>
    </citation>
    <scope>NUCLEOTIDE SEQUENCE [LARGE SCALE GENOMIC DNA]</scope>
    <source>
        <strain>Denwood</strain>
        <strain evidence="13">Zambia</strain>
    </source>
</reference>
<evidence type="ECO:0000256" key="9">
    <source>
        <dbReference type="ARBA" id="ARBA00022992"/>
    </source>
</evidence>
<organism evidence="12 13">
    <name type="scientific">Schistosoma mattheei</name>
    <dbReference type="NCBI Taxonomy" id="31246"/>
    <lineage>
        <taxon>Eukaryota</taxon>
        <taxon>Metazoa</taxon>
        <taxon>Spiralia</taxon>
        <taxon>Lophotrochozoa</taxon>
        <taxon>Platyhelminthes</taxon>
        <taxon>Trematoda</taxon>
        <taxon>Digenea</taxon>
        <taxon>Strigeidida</taxon>
        <taxon>Schistosomatoidea</taxon>
        <taxon>Schistosomatidae</taxon>
        <taxon>Schistosoma</taxon>
    </lineage>
</organism>
<dbReference type="PROSITE" id="PS00108">
    <property type="entry name" value="PROTEIN_KINASE_ST"/>
    <property type="match status" value="1"/>
</dbReference>
<evidence type="ECO:0000256" key="7">
    <source>
        <dbReference type="ARBA" id="ARBA00022777"/>
    </source>
</evidence>
<keyword evidence="9" id="KW-0142">cGMP-binding</keyword>
<evidence type="ECO:0000256" key="11">
    <source>
        <dbReference type="ARBA" id="ARBA00048679"/>
    </source>
</evidence>
<dbReference type="PROSITE" id="PS50011">
    <property type="entry name" value="PROTEIN_KINASE_DOM"/>
    <property type="match status" value="1"/>
</dbReference>
<evidence type="ECO:0000256" key="3">
    <source>
        <dbReference type="ARBA" id="ARBA00022535"/>
    </source>
</evidence>
<evidence type="ECO:0000256" key="6">
    <source>
        <dbReference type="ARBA" id="ARBA00022741"/>
    </source>
</evidence>
<evidence type="ECO:0000256" key="4">
    <source>
        <dbReference type="ARBA" id="ARBA00022553"/>
    </source>
</evidence>
<comment type="catalytic activity">
    <reaction evidence="10">
        <text>L-threonyl-[protein] + ATP = O-phospho-L-threonyl-[protein] + ADP + H(+)</text>
        <dbReference type="Rhea" id="RHEA:46608"/>
        <dbReference type="Rhea" id="RHEA-COMP:11060"/>
        <dbReference type="Rhea" id="RHEA-COMP:11605"/>
        <dbReference type="ChEBI" id="CHEBI:15378"/>
        <dbReference type="ChEBI" id="CHEBI:30013"/>
        <dbReference type="ChEBI" id="CHEBI:30616"/>
        <dbReference type="ChEBI" id="CHEBI:61977"/>
        <dbReference type="ChEBI" id="CHEBI:456216"/>
        <dbReference type="EC" id="2.7.11.1"/>
    </reaction>
</comment>
<evidence type="ECO:0000256" key="5">
    <source>
        <dbReference type="ARBA" id="ARBA00022679"/>
    </source>
</evidence>
<sequence>MNFVEFISLSLIAIILCYTYIKVRVTISSPQNGSTETKETEIRQLTKGEYFGEKALLGEGRRTANVYAVGPGGVEVLCLYRKDFLELIGDIQELKNKEYADEETRLLGHSSFSQESSTVSISTKDTGKLDLTSTKSQDELHTKFGLINQPLLPASLSLQPKIQCNILLKDLEHICVLGVGGFGRVTLKNDRTQAFALKRLQKAHIVQTRQQEHVYCEKLILSSVSSPFICRLPVFDHRYFRALVFLEHQLFIYKYLVHVFTLFSFVSRLFNTYRDNKYVYMLLEACLGGELWTILRDSHHLEERTARFCLACCIEALDYLHRHGIVYRDLKPENMLVTSKGYIKLCDFGFAKYIGIGQKTWTFCGTPEYVAPEVILNQGHDFAADYWSLGILTFELLTGAPPFQASEPIKIYMKTLKGIDALGLAQNKYISLKALQFIRRLCRFNPSERLGVGKYGIQEIRSHK</sequence>
<dbReference type="CDD" id="cd05572">
    <property type="entry name" value="STKc_cGK"/>
    <property type="match status" value="1"/>
</dbReference>
<dbReference type="EMBL" id="UZAL01027356">
    <property type="protein sequence ID" value="VDP31832.1"/>
    <property type="molecule type" value="Genomic_DNA"/>
</dbReference>
<accession>A0A183NV98</accession>
<dbReference type="PROSITE" id="PS00889">
    <property type="entry name" value="CNMP_BINDING_2"/>
    <property type="match status" value="1"/>
</dbReference>
<dbReference type="FunFam" id="1.10.510.10:FF:000024">
    <property type="entry name" value="Probable serine/threonine-protein kinase cot-1"/>
    <property type="match status" value="1"/>
</dbReference>
<gene>
    <name evidence="12" type="ORF">SMTD_LOCUS6034</name>
</gene>
<protein>
    <recommendedName>
        <fullName evidence="1">non-specific serine/threonine protein kinase</fullName>
        <ecNumber evidence="1">2.7.11.1</ecNumber>
    </recommendedName>
</protein>
<dbReference type="Pfam" id="PF00027">
    <property type="entry name" value="cNMP_binding"/>
    <property type="match status" value="1"/>
</dbReference>
<comment type="catalytic activity">
    <reaction evidence="11">
        <text>L-seryl-[protein] + ATP = O-phospho-L-seryl-[protein] + ADP + H(+)</text>
        <dbReference type="Rhea" id="RHEA:17989"/>
        <dbReference type="Rhea" id="RHEA-COMP:9863"/>
        <dbReference type="Rhea" id="RHEA-COMP:11604"/>
        <dbReference type="ChEBI" id="CHEBI:15378"/>
        <dbReference type="ChEBI" id="CHEBI:29999"/>
        <dbReference type="ChEBI" id="CHEBI:30616"/>
        <dbReference type="ChEBI" id="CHEBI:83421"/>
        <dbReference type="ChEBI" id="CHEBI:456216"/>
        <dbReference type="EC" id="2.7.11.1"/>
    </reaction>
</comment>
<evidence type="ECO:0000256" key="10">
    <source>
        <dbReference type="ARBA" id="ARBA00047899"/>
    </source>
</evidence>
<evidence type="ECO:0000256" key="1">
    <source>
        <dbReference type="ARBA" id="ARBA00012513"/>
    </source>
</evidence>
<dbReference type="PANTHER" id="PTHR24353:SF147">
    <property type="entry name" value="CGMP-DEPENDENT SERINE_THREONIN PROTEIN KINASE-RELATED"/>
    <property type="match status" value="1"/>
</dbReference>
<dbReference type="SMART" id="SM00220">
    <property type="entry name" value="S_TKc"/>
    <property type="match status" value="1"/>
</dbReference>
<keyword evidence="5" id="KW-0808">Transferase</keyword>
<keyword evidence="8" id="KW-0067">ATP-binding</keyword>
<keyword evidence="4" id="KW-0597">Phosphoprotein</keyword>
<dbReference type="GO" id="GO:0004692">
    <property type="term" value="F:cGMP-dependent protein kinase activity"/>
    <property type="evidence" value="ECO:0007669"/>
    <property type="project" value="InterPro"/>
</dbReference>
<dbReference type="InterPro" id="IPR011009">
    <property type="entry name" value="Kinase-like_dom_sf"/>
</dbReference>
<dbReference type="Gene3D" id="2.60.120.10">
    <property type="entry name" value="Jelly Rolls"/>
    <property type="match status" value="1"/>
</dbReference>
<dbReference type="SUPFAM" id="SSF56112">
    <property type="entry name" value="Protein kinase-like (PK-like)"/>
    <property type="match status" value="1"/>
</dbReference>
<dbReference type="PANTHER" id="PTHR24353">
    <property type="entry name" value="CYCLIC NUCLEOTIDE-DEPENDENT PROTEIN KINASE"/>
    <property type="match status" value="1"/>
</dbReference>
<dbReference type="STRING" id="31246.A0A183NV98"/>
<evidence type="ECO:0000313" key="13">
    <source>
        <dbReference type="Proteomes" id="UP000269396"/>
    </source>
</evidence>
<dbReference type="GO" id="GO:0030553">
    <property type="term" value="F:cGMP binding"/>
    <property type="evidence" value="ECO:0007669"/>
    <property type="project" value="UniProtKB-KW"/>
</dbReference>
<name>A0A183NV98_9TREM</name>
<dbReference type="Proteomes" id="UP000269396">
    <property type="component" value="Unassembled WGS sequence"/>
</dbReference>
<keyword evidence="3" id="KW-0140">cGMP</keyword>
<evidence type="ECO:0000256" key="8">
    <source>
        <dbReference type="ARBA" id="ARBA00022840"/>
    </source>
</evidence>
<evidence type="ECO:0000313" key="12">
    <source>
        <dbReference type="EMBL" id="VDP31832.1"/>
    </source>
</evidence>
<dbReference type="Gene3D" id="1.10.510.10">
    <property type="entry name" value="Transferase(Phosphotransferase) domain 1"/>
    <property type="match status" value="1"/>
</dbReference>
<dbReference type="GO" id="GO:0005524">
    <property type="term" value="F:ATP binding"/>
    <property type="evidence" value="ECO:0007669"/>
    <property type="project" value="UniProtKB-KW"/>
</dbReference>
<dbReference type="SUPFAM" id="SSF51206">
    <property type="entry name" value="cAMP-binding domain-like"/>
    <property type="match status" value="1"/>
</dbReference>
<keyword evidence="6" id="KW-0547">Nucleotide-binding</keyword>
<dbReference type="Gene3D" id="3.30.200.20">
    <property type="entry name" value="Phosphorylase Kinase, domain 1"/>
    <property type="match status" value="2"/>
</dbReference>
<keyword evidence="2" id="KW-0723">Serine/threonine-protein kinase</keyword>
<dbReference type="InterPro" id="IPR035014">
    <property type="entry name" value="STKc_cGK"/>
</dbReference>
<dbReference type="InterPro" id="IPR000595">
    <property type="entry name" value="cNMP-bd_dom"/>
</dbReference>
<dbReference type="GO" id="GO:0007010">
    <property type="term" value="P:cytoskeleton organization"/>
    <property type="evidence" value="ECO:0007669"/>
    <property type="project" value="UniProtKB-ARBA"/>
</dbReference>
<dbReference type="EC" id="2.7.11.1" evidence="1"/>
<dbReference type="CDD" id="cd00038">
    <property type="entry name" value="CAP_ED"/>
    <property type="match status" value="1"/>
</dbReference>
<dbReference type="InterPro" id="IPR014710">
    <property type="entry name" value="RmlC-like_jellyroll"/>
</dbReference>
<proteinExistence type="predicted"/>